<dbReference type="GO" id="GO:0009507">
    <property type="term" value="C:chloroplast"/>
    <property type="evidence" value="ECO:0007669"/>
    <property type="project" value="TreeGrafter"/>
</dbReference>
<dbReference type="InterPro" id="IPR036249">
    <property type="entry name" value="Thioredoxin-like_sf"/>
</dbReference>
<organism evidence="3">
    <name type="scientific">Haptolina brevifila</name>
    <dbReference type="NCBI Taxonomy" id="156173"/>
    <lineage>
        <taxon>Eukaryota</taxon>
        <taxon>Haptista</taxon>
        <taxon>Haptophyta</taxon>
        <taxon>Prymnesiophyceae</taxon>
        <taxon>Prymnesiales</taxon>
        <taxon>Prymnesiaceae</taxon>
        <taxon>Haptolina</taxon>
    </lineage>
</organism>
<name>A0A7S2C3G0_9EUKA</name>
<feature type="domain" description="GST N-terminal" evidence="2">
    <location>
        <begin position="447"/>
        <end position="527"/>
    </location>
</feature>
<dbReference type="SUPFAM" id="SSF52833">
    <property type="entry name" value="Thioredoxin-like"/>
    <property type="match status" value="2"/>
</dbReference>
<evidence type="ECO:0000259" key="2">
    <source>
        <dbReference type="PROSITE" id="PS50404"/>
    </source>
</evidence>
<proteinExistence type="predicted"/>
<evidence type="ECO:0000256" key="1">
    <source>
        <dbReference type="SAM" id="SignalP"/>
    </source>
</evidence>
<dbReference type="Gene3D" id="3.40.30.10">
    <property type="entry name" value="Glutaredoxin"/>
    <property type="match status" value="2"/>
</dbReference>
<dbReference type="PROSITE" id="PS51354">
    <property type="entry name" value="GLUTAREDOXIN_2"/>
    <property type="match status" value="2"/>
</dbReference>
<accession>A0A7S2C3G0</accession>
<dbReference type="Pfam" id="PF01370">
    <property type="entry name" value="Epimerase"/>
    <property type="match status" value="1"/>
</dbReference>
<reference evidence="3" key="1">
    <citation type="submission" date="2021-01" db="EMBL/GenBank/DDBJ databases">
        <authorList>
            <person name="Corre E."/>
            <person name="Pelletier E."/>
            <person name="Niang G."/>
            <person name="Scheremetjew M."/>
            <person name="Finn R."/>
            <person name="Kale V."/>
            <person name="Holt S."/>
            <person name="Cochrane G."/>
            <person name="Meng A."/>
            <person name="Brown T."/>
            <person name="Cohen L."/>
        </authorList>
    </citation>
    <scope>NUCLEOTIDE SEQUENCE</scope>
    <source>
        <strain evidence="3">UTEX LB 985</strain>
    </source>
</reference>
<dbReference type="SUPFAM" id="SSF51735">
    <property type="entry name" value="NAD(P)-binding Rossmann-fold domains"/>
    <property type="match status" value="1"/>
</dbReference>
<dbReference type="PROSITE" id="PS50404">
    <property type="entry name" value="GST_NTER"/>
    <property type="match status" value="2"/>
</dbReference>
<dbReference type="Gene3D" id="3.40.50.720">
    <property type="entry name" value="NAD(P)-binding Rossmann-like Domain"/>
    <property type="match status" value="1"/>
</dbReference>
<dbReference type="PANTHER" id="PTHR45288:SF2">
    <property type="entry name" value="THIOREDOXIN FAMILY PROTEIN"/>
    <property type="match status" value="1"/>
</dbReference>
<dbReference type="InterPro" id="IPR001509">
    <property type="entry name" value="Epimerase_deHydtase"/>
</dbReference>
<sequence length="527" mass="55932">MPPTLLLLLLSPTASALRLLVAGGSGYLGRQVCRDALQRGWEVTSLSRRGANPLPGTLLDRVNWVKGSAADAPLLEKLAADADAFVHAIGLLLDSESGFAGLNFLTSGSRSVPGEGATYDSEMRMTALGLLDAAQATRPATAPPRPFVFVSAAEAGWSANELGSSIEAGLREREVFLPRYLDAKRAVEEVLAARAKEAGVRPIVARPSFMWDPSKVDILPLLPVWSIGHALNVGGGTFAAPLKVEVVGAAVASLVADDEAKGVVGSAQLAEIAPLGVIRRPTAVDTLTSGLASIARLPFGTTVATELEAGAADPRPNASALRLYEFEACPFCRRVREAATYLDLSYTVIPCGRESRHRAHVAKAAAALGMSRPTFPYLEDDTAGMTLFESDAIVEHLLSTYGPGLPLPPPSDYFLPSALATGWVPNLLRPARGGAVQPAARKEAPAQQLTLYSYDGNQFCRLVREALTELDLPHIIRSVGKGSPRRQELVDLAGKSTAPYLVDPNTGTSMGESADIVEYLYREYADK</sequence>
<dbReference type="InterPro" id="IPR004045">
    <property type="entry name" value="Glutathione_S-Trfase_N"/>
</dbReference>
<evidence type="ECO:0000313" key="3">
    <source>
        <dbReference type="EMBL" id="CAD9414511.1"/>
    </source>
</evidence>
<keyword evidence="1" id="KW-0732">Signal</keyword>
<dbReference type="Pfam" id="PF13417">
    <property type="entry name" value="GST_N_3"/>
    <property type="match status" value="2"/>
</dbReference>
<dbReference type="EMBL" id="HBGU01010988">
    <property type="protein sequence ID" value="CAD9414511.1"/>
    <property type="molecule type" value="Transcribed_RNA"/>
</dbReference>
<feature type="chain" id="PRO_5031069540" description="GST N-terminal domain-containing protein" evidence="1">
    <location>
        <begin position="17"/>
        <end position="527"/>
    </location>
</feature>
<feature type="domain" description="GST N-terminal" evidence="2">
    <location>
        <begin position="319"/>
        <end position="405"/>
    </location>
</feature>
<feature type="signal peptide" evidence="1">
    <location>
        <begin position="1"/>
        <end position="16"/>
    </location>
</feature>
<dbReference type="AlphaFoldDB" id="A0A7S2C3G0"/>
<protein>
    <recommendedName>
        <fullName evidence="2">GST N-terminal domain-containing protein</fullName>
    </recommendedName>
</protein>
<dbReference type="InterPro" id="IPR036291">
    <property type="entry name" value="NAD(P)-bd_dom_sf"/>
</dbReference>
<dbReference type="PANTHER" id="PTHR45288">
    <property type="entry name" value="THIOREDOXIN FAMILY PROTEIN"/>
    <property type="match status" value="1"/>
</dbReference>
<gene>
    <name evidence="3" type="ORF">CBRE1094_LOCUS6052</name>
</gene>